<evidence type="ECO:0000313" key="2">
    <source>
        <dbReference type="EMBL" id="KAK1122120.1"/>
    </source>
</evidence>
<organism evidence="2 3">
    <name type="scientific">Melipona bicolor</name>
    <dbReference type="NCBI Taxonomy" id="60889"/>
    <lineage>
        <taxon>Eukaryota</taxon>
        <taxon>Metazoa</taxon>
        <taxon>Ecdysozoa</taxon>
        <taxon>Arthropoda</taxon>
        <taxon>Hexapoda</taxon>
        <taxon>Insecta</taxon>
        <taxon>Pterygota</taxon>
        <taxon>Neoptera</taxon>
        <taxon>Endopterygota</taxon>
        <taxon>Hymenoptera</taxon>
        <taxon>Apocrita</taxon>
        <taxon>Aculeata</taxon>
        <taxon>Apoidea</taxon>
        <taxon>Anthophila</taxon>
        <taxon>Apidae</taxon>
        <taxon>Melipona</taxon>
    </lineage>
</organism>
<accession>A0AA40FMX0</accession>
<comment type="caution">
    <text evidence="2">The sequence shown here is derived from an EMBL/GenBank/DDBJ whole genome shotgun (WGS) entry which is preliminary data.</text>
</comment>
<evidence type="ECO:0000256" key="1">
    <source>
        <dbReference type="SAM" id="MobiDB-lite"/>
    </source>
</evidence>
<feature type="compositionally biased region" description="Basic and acidic residues" evidence="1">
    <location>
        <begin position="12"/>
        <end position="30"/>
    </location>
</feature>
<dbReference type="Proteomes" id="UP001177670">
    <property type="component" value="Unassembled WGS sequence"/>
</dbReference>
<sequence>MSPMAVTGSIFSHDEISAAGRERLKGERPGMRQKVRGMPWMRQRRADRPRVGQPVA</sequence>
<protein>
    <submittedName>
        <fullName evidence="2">Uncharacterized protein</fullName>
    </submittedName>
</protein>
<evidence type="ECO:0000313" key="3">
    <source>
        <dbReference type="Proteomes" id="UP001177670"/>
    </source>
</evidence>
<reference evidence="2" key="1">
    <citation type="submission" date="2021-10" db="EMBL/GenBank/DDBJ databases">
        <title>Melipona bicolor Genome sequencing and assembly.</title>
        <authorList>
            <person name="Araujo N.S."/>
            <person name="Arias M.C."/>
        </authorList>
    </citation>
    <scope>NUCLEOTIDE SEQUENCE</scope>
    <source>
        <strain evidence="2">USP_2M_L1-L4_2017</strain>
        <tissue evidence="2">Whole body</tissue>
    </source>
</reference>
<dbReference type="AlphaFoldDB" id="A0AA40FMX0"/>
<name>A0AA40FMX0_9HYME</name>
<gene>
    <name evidence="2" type="ORF">K0M31_009957</name>
</gene>
<feature type="region of interest" description="Disordered" evidence="1">
    <location>
        <begin position="1"/>
        <end position="56"/>
    </location>
</feature>
<proteinExistence type="predicted"/>
<dbReference type="EMBL" id="JAHYIQ010000024">
    <property type="protein sequence ID" value="KAK1122120.1"/>
    <property type="molecule type" value="Genomic_DNA"/>
</dbReference>
<keyword evidence="3" id="KW-1185">Reference proteome</keyword>